<dbReference type="Proteomes" id="UP000183954">
    <property type="component" value="Unassembled WGS sequence"/>
</dbReference>
<evidence type="ECO:0008006" key="3">
    <source>
        <dbReference type="Google" id="ProtNLM"/>
    </source>
</evidence>
<dbReference type="EMBL" id="FQXJ01000003">
    <property type="protein sequence ID" value="SHH15026.1"/>
    <property type="molecule type" value="Genomic_DNA"/>
</dbReference>
<evidence type="ECO:0000313" key="1">
    <source>
        <dbReference type="EMBL" id="SHH15026.1"/>
    </source>
</evidence>
<proteinExistence type="predicted"/>
<gene>
    <name evidence="1" type="ORF">SAMN02746098_00301</name>
</gene>
<keyword evidence="2" id="KW-1185">Reference proteome</keyword>
<dbReference type="OrthoDB" id="89089at2"/>
<sequence>MSIFPSEVINVTNLIDSTVITPSELPLVKEYAWDFENNDFLLVDGKNAIVTGKEAIKVWVWKALQTKKYRYRAYTSKYGHELDSLINQGFSTGALKAELERYLKESLLVNVYITGVKTIDITIDGSKTDVSFTVTTVYGEVSVSV</sequence>
<dbReference type="STRING" id="1121420.SAMN02746098_00301"/>
<reference evidence="2" key="1">
    <citation type="submission" date="2016-11" db="EMBL/GenBank/DDBJ databases">
        <authorList>
            <person name="Varghese N."/>
            <person name="Submissions S."/>
        </authorList>
    </citation>
    <scope>NUCLEOTIDE SEQUENCE [LARGE SCALE GENOMIC DNA]</scope>
    <source>
        <strain evidence="2">DSM 15449</strain>
    </source>
</reference>
<accession>A0A1M5QM61</accession>
<dbReference type="InterPro" id="IPR020288">
    <property type="entry name" value="Sheath_initiator"/>
</dbReference>
<evidence type="ECO:0000313" key="2">
    <source>
        <dbReference type="Proteomes" id="UP000183954"/>
    </source>
</evidence>
<dbReference type="AlphaFoldDB" id="A0A1M5QM61"/>
<dbReference type="RefSeq" id="WP_073027294.1">
    <property type="nucleotide sequence ID" value="NZ_FQXJ01000003.1"/>
</dbReference>
<organism evidence="1 2">
    <name type="scientific">Desulfosporosinus lacus DSM 15449</name>
    <dbReference type="NCBI Taxonomy" id="1121420"/>
    <lineage>
        <taxon>Bacteria</taxon>
        <taxon>Bacillati</taxon>
        <taxon>Bacillota</taxon>
        <taxon>Clostridia</taxon>
        <taxon>Eubacteriales</taxon>
        <taxon>Desulfitobacteriaceae</taxon>
        <taxon>Desulfosporosinus</taxon>
    </lineage>
</organism>
<dbReference type="Pfam" id="PF10934">
    <property type="entry name" value="Sheath_initiator"/>
    <property type="match status" value="1"/>
</dbReference>
<protein>
    <recommendedName>
        <fullName evidence="3">Phage protein XkdS</fullName>
    </recommendedName>
</protein>
<name>A0A1M5QM61_9FIRM</name>